<evidence type="ECO:0000256" key="2">
    <source>
        <dbReference type="SAM" id="Coils"/>
    </source>
</evidence>
<comment type="caution">
    <text evidence="5">The sequence shown here is derived from an EMBL/GenBank/DDBJ whole genome shotgun (WGS) entry which is preliminary data.</text>
</comment>
<feature type="coiled-coil region" evidence="2">
    <location>
        <begin position="55"/>
        <end position="96"/>
    </location>
</feature>
<evidence type="ECO:0000256" key="1">
    <source>
        <dbReference type="PROSITE-ProRule" id="PRU00473"/>
    </source>
</evidence>
<feature type="transmembrane region" description="Helical" evidence="3">
    <location>
        <begin position="20"/>
        <end position="44"/>
    </location>
</feature>
<sequence length="342" mass="37911">MAFSRRSSRRESVNFWPGFIDALSTILLVFIFLLTVFMFAQFFLSQEISGRDNVLDRLKGQLSELTQMLALEKGNSASLTDTIASLSQNLADSESEKSRLSGLLSAYDAEKNQAGSAISVLNDKLAAETRIRSEALAQVELLNLQIASLRRQIASVSAVLDQAEAKDQQNQVQIANLGRRLNVALAQKVQQLSKYRSNFFGRLREILAKRSDVKIVGDRFVFQSEVLFPKGKVEINELGVVELQKIAEAILEISTEIPDDINWVLRVDGHTDSSPIKSAAYASNWELSAARAISVVRTLIKAGVPPRRLMAAGFGEHHPLAEGDSDEAKEINRRIELKLTEK</sequence>
<dbReference type="NCBIfam" id="NF006545">
    <property type="entry name" value="PRK09039.1-4"/>
    <property type="match status" value="1"/>
</dbReference>
<evidence type="ECO:0000256" key="3">
    <source>
        <dbReference type="SAM" id="Phobius"/>
    </source>
</evidence>
<dbReference type="GO" id="GO:0016020">
    <property type="term" value="C:membrane"/>
    <property type="evidence" value="ECO:0007669"/>
    <property type="project" value="UniProtKB-UniRule"/>
</dbReference>
<keyword evidence="2" id="KW-0175">Coiled coil</keyword>
<dbReference type="CDD" id="cd07185">
    <property type="entry name" value="OmpA_C-like"/>
    <property type="match status" value="1"/>
</dbReference>
<dbReference type="PROSITE" id="PS51123">
    <property type="entry name" value="OMPA_2"/>
    <property type="match status" value="1"/>
</dbReference>
<dbReference type="NCBIfam" id="NF006544">
    <property type="entry name" value="PRK09039.1-3"/>
    <property type="match status" value="1"/>
</dbReference>
<keyword evidence="3" id="KW-0812">Transmembrane</keyword>
<name>A0A2A4Z5K6_9PROT</name>
<dbReference type="PANTHER" id="PTHR30329:SF21">
    <property type="entry name" value="LIPOPROTEIN YIAD-RELATED"/>
    <property type="match status" value="1"/>
</dbReference>
<dbReference type="SUPFAM" id="SSF103088">
    <property type="entry name" value="OmpA-like"/>
    <property type="match status" value="1"/>
</dbReference>
<dbReference type="AlphaFoldDB" id="A0A2A4Z5K6"/>
<dbReference type="NCBIfam" id="NF006543">
    <property type="entry name" value="PRK09039.1-2"/>
    <property type="match status" value="1"/>
</dbReference>
<gene>
    <name evidence="5" type="ORF">COB13_06180</name>
</gene>
<keyword evidence="1 3" id="KW-0472">Membrane</keyword>
<organism evidence="5">
    <name type="scientific">OCS116 cluster bacterium</name>
    <dbReference type="NCBI Taxonomy" id="2030921"/>
    <lineage>
        <taxon>Bacteria</taxon>
        <taxon>Pseudomonadati</taxon>
        <taxon>Pseudomonadota</taxon>
        <taxon>Alphaproteobacteria</taxon>
        <taxon>OCS116 cluster</taxon>
    </lineage>
</organism>
<dbReference type="EMBL" id="NVUS01000005">
    <property type="protein sequence ID" value="PCJ02201.1"/>
    <property type="molecule type" value="Genomic_DNA"/>
</dbReference>
<dbReference type="InterPro" id="IPR006665">
    <property type="entry name" value="OmpA-like"/>
</dbReference>
<evidence type="ECO:0000313" key="5">
    <source>
        <dbReference type="EMBL" id="PCJ02201.1"/>
    </source>
</evidence>
<proteinExistence type="predicted"/>
<evidence type="ECO:0000259" key="4">
    <source>
        <dbReference type="PROSITE" id="PS51123"/>
    </source>
</evidence>
<dbReference type="InterPro" id="IPR050330">
    <property type="entry name" value="Bact_OuterMem_StrucFunc"/>
</dbReference>
<dbReference type="InterPro" id="IPR036737">
    <property type="entry name" value="OmpA-like_sf"/>
</dbReference>
<protein>
    <recommendedName>
        <fullName evidence="4">OmpA-like domain-containing protein</fullName>
    </recommendedName>
</protein>
<keyword evidence="3" id="KW-1133">Transmembrane helix</keyword>
<dbReference type="Pfam" id="PF00691">
    <property type="entry name" value="OmpA"/>
    <property type="match status" value="1"/>
</dbReference>
<reference key="1">
    <citation type="submission" date="2017-08" db="EMBL/GenBank/DDBJ databases">
        <title>A dynamic microbial community with high functional redundancy inhabits the cold, oxic subseafloor aquifer.</title>
        <authorList>
            <person name="Tully B.J."/>
            <person name="Wheat C.G."/>
            <person name="Glazer B.T."/>
            <person name="Huber J.A."/>
        </authorList>
    </citation>
    <scope>NUCLEOTIDE SEQUENCE [LARGE SCALE GENOMIC DNA]</scope>
</reference>
<feature type="coiled-coil region" evidence="2">
    <location>
        <begin position="132"/>
        <end position="166"/>
    </location>
</feature>
<feature type="domain" description="OmpA-like" evidence="4">
    <location>
        <begin position="216"/>
        <end position="342"/>
    </location>
</feature>
<dbReference type="Gene3D" id="3.30.1330.60">
    <property type="entry name" value="OmpA-like domain"/>
    <property type="match status" value="1"/>
</dbReference>
<reference evidence="5" key="2">
    <citation type="journal article" date="2018" name="ISME J.">
        <title>A dynamic microbial community with high functional redundancy inhabits the cold, oxic subseafloor aquifer.</title>
        <authorList>
            <person name="Tully B.J."/>
            <person name="Wheat C.G."/>
            <person name="Glazer B.T."/>
            <person name="Huber J.A."/>
        </authorList>
    </citation>
    <scope>NUCLEOTIDE SEQUENCE</scope>
    <source>
        <strain evidence="5">NORP83</strain>
    </source>
</reference>
<accession>A0A2A4Z5K6</accession>
<dbReference type="PANTHER" id="PTHR30329">
    <property type="entry name" value="STATOR ELEMENT OF FLAGELLAR MOTOR COMPLEX"/>
    <property type="match status" value="1"/>
</dbReference>